<name>A0A0L7QRQ9_9HYME</name>
<protein>
    <submittedName>
        <fullName evidence="1">Uncharacterized protein</fullName>
    </submittedName>
</protein>
<dbReference type="EMBL" id="KQ414773">
    <property type="protein sequence ID" value="KOC61313.1"/>
    <property type="molecule type" value="Genomic_DNA"/>
</dbReference>
<evidence type="ECO:0000313" key="2">
    <source>
        <dbReference type="Proteomes" id="UP000053825"/>
    </source>
</evidence>
<dbReference type="AlphaFoldDB" id="A0A0L7QRQ9"/>
<dbReference type="Proteomes" id="UP000053825">
    <property type="component" value="Unassembled WGS sequence"/>
</dbReference>
<keyword evidence="2" id="KW-1185">Reference proteome</keyword>
<evidence type="ECO:0000313" key="1">
    <source>
        <dbReference type="EMBL" id="KOC61313.1"/>
    </source>
</evidence>
<dbReference type="STRING" id="597456.A0A0L7QRQ9"/>
<dbReference type="SUPFAM" id="SSF52113">
    <property type="entry name" value="BRCT domain"/>
    <property type="match status" value="1"/>
</dbReference>
<gene>
    <name evidence="1" type="ORF">WH47_06933</name>
</gene>
<reference evidence="1 2" key="1">
    <citation type="submission" date="2015-07" db="EMBL/GenBank/DDBJ databases">
        <title>The genome of Habropoda laboriosa.</title>
        <authorList>
            <person name="Pan H."/>
            <person name="Kapheim K."/>
        </authorList>
    </citation>
    <scope>NUCLEOTIDE SEQUENCE [LARGE SCALE GENOMIC DNA]</scope>
    <source>
        <strain evidence="1">0110345459</strain>
    </source>
</reference>
<sequence>MDTLKERILIREELYEAVDSGTLEAGPRKLRLRKKDLFQGFTFLCIRPYNNVSVEQFQDLLLATGGIVVNLLDALAAEKKRWTISVTQADVYDYEIISHVVFRCERRRVFGCRKVFFVSAKSSLFWDVLVYQDTDVLFDSSVRPNNPSDVCYACDI</sequence>
<proteinExistence type="predicted"/>
<organism evidence="1 2">
    <name type="scientific">Habropoda laboriosa</name>
    <dbReference type="NCBI Taxonomy" id="597456"/>
    <lineage>
        <taxon>Eukaryota</taxon>
        <taxon>Metazoa</taxon>
        <taxon>Ecdysozoa</taxon>
        <taxon>Arthropoda</taxon>
        <taxon>Hexapoda</taxon>
        <taxon>Insecta</taxon>
        <taxon>Pterygota</taxon>
        <taxon>Neoptera</taxon>
        <taxon>Endopterygota</taxon>
        <taxon>Hymenoptera</taxon>
        <taxon>Apocrita</taxon>
        <taxon>Aculeata</taxon>
        <taxon>Apoidea</taxon>
        <taxon>Anthophila</taxon>
        <taxon>Apidae</taxon>
        <taxon>Habropoda</taxon>
    </lineage>
</organism>
<dbReference type="Gene3D" id="3.40.50.10190">
    <property type="entry name" value="BRCT domain"/>
    <property type="match status" value="1"/>
</dbReference>
<accession>A0A0L7QRQ9</accession>
<dbReference type="InterPro" id="IPR036420">
    <property type="entry name" value="BRCT_dom_sf"/>
</dbReference>
<dbReference type="OrthoDB" id="6105938at2759"/>